<feature type="compositionally biased region" description="Basic and acidic residues" evidence="1">
    <location>
        <begin position="227"/>
        <end position="239"/>
    </location>
</feature>
<evidence type="ECO:0000259" key="3">
    <source>
        <dbReference type="Pfam" id="PF08239"/>
    </source>
</evidence>
<dbReference type="Pfam" id="PF08239">
    <property type="entry name" value="SH3_3"/>
    <property type="match status" value="1"/>
</dbReference>
<comment type="caution">
    <text evidence="4">The sequence shown here is derived from an EMBL/GenBank/DDBJ whole genome shotgun (WGS) entry which is preliminary data.</text>
</comment>
<feature type="compositionally biased region" description="Gly residues" evidence="1">
    <location>
        <begin position="149"/>
        <end position="201"/>
    </location>
</feature>
<dbReference type="EMBL" id="JABEQG010000018">
    <property type="protein sequence ID" value="MBB2156774.1"/>
    <property type="molecule type" value="Genomic_DNA"/>
</dbReference>
<feature type="domain" description="SH3b" evidence="3">
    <location>
        <begin position="37"/>
        <end position="86"/>
    </location>
</feature>
<dbReference type="Proteomes" id="UP000550787">
    <property type="component" value="Unassembled WGS sequence"/>
</dbReference>
<organism evidence="4 5">
    <name type="scientific">Gluconacetobacter diazotrophicus</name>
    <name type="common">Acetobacter diazotrophicus</name>
    <dbReference type="NCBI Taxonomy" id="33996"/>
    <lineage>
        <taxon>Bacteria</taxon>
        <taxon>Pseudomonadati</taxon>
        <taxon>Pseudomonadota</taxon>
        <taxon>Alphaproteobacteria</taxon>
        <taxon>Acetobacterales</taxon>
        <taxon>Acetobacteraceae</taxon>
        <taxon>Gluconacetobacter</taxon>
    </lineage>
</organism>
<dbReference type="InterPro" id="IPR003646">
    <property type="entry name" value="SH3-like_bac-type"/>
</dbReference>
<dbReference type="RefSeq" id="WP_012228190.1">
    <property type="nucleotide sequence ID" value="NZ_JABEQG010000018.1"/>
</dbReference>
<evidence type="ECO:0000256" key="2">
    <source>
        <dbReference type="SAM" id="SignalP"/>
    </source>
</evidence>
<gene>
    <name evidence="4" type="ORF">HLH33_10700</name>
</gene>
<feature type="signal peptide" evidence="2">
    <location>
        <begin position="1"/>
        <end position="29"/>
    </location>
</feature>
<evidence type="ECO:0000313" key="5">
    <source>
        <dbReference type="Proteomes" id="UP000550787"/>
    </source>
</evidence>
<accession>A0A7W4I5R8</accession>
<sequence>MTKGRKVSRVLLIPAALALTIGVAVPALAAPGVVVGGTDIFAGPSPAYPVVGSLPPGTPVEIFGCESGWGWCDVAEGPYRGWVPAGQVQVVYNGVAGPLSQYGPMVGLPLVGFAFGNYWGAHYRNRPWFATQDRWGGGGRRPGFVGPVRGPGGGGIGRPEGGPGNRGGGGRSWQGGPRGGEMRGGGIPGGQHGAPGGGAPRGGPPHAPGGGGRGGAPGGGHGGGGHEGGHGGGHDNHRG</sequence>
<dbReference type="AlphaFoldDB" id="A0A7W4I5R8"/>
<reference evidence="4 5" key="1">
    <citation type="submission" date="2020-04" db="EMBL/GenBank/DDBJ databases">
        <title>Description of novel Gluconacetobacter.</title>
        <authorList>
            <person name="Sombolestani A."/>
        </authorList>
    </citation>
    <scope>NUCLEOTIDE SEQUENCE [LARGE SCALE GENOMIC DNA]</scope>
    <source>
        <strain evidence="4 5">LMG 7603</strain>
    </source>
</reference>
<dbReference type="OMA" id="YTWCDVA"/>
<proteinExistence type="predicted"/>
<feature type="chain" id="PRO_5031134279" evidence="2">
    <location>
        <begin position="30"/>
        <end position="239"/>
    </location>
</feature>
<name>A0A7W4I5R8_GLUDI</name>
<evidence type="ECO:0000313" key="4">
    <source>
        <dbReference type="EMBL" id="MBB2156774.1"/>
    </source>
</evidence>
<dbReference type="Gene3D" id="2.30.30.40">
    <property type="entry name" value="SH3 Domains"/>
    <property type="match status" value="1"/>
</dbReference>
<keyword evidence="2" id="KW-0732">Signal</keyword>
<protein>
    <submittedName>
        <fullName evidence="4">SH3 domain-containing protein</fullName>
    </submittedName>
</protein>
<evidence type="ECO:0000256" key="1">
    <source>
        <dbReference type="SAM" id="MobiDB-lite"/>
    </source>
</evidence>
<feature type="region of interest" description="Disordered" evidence="1">
    <location>
        <begin position="134"/>
        <end position="239"/>
    </location>
</feature>
<feature type="compositionally biased region" description="Gly residues" evidence="1">
    <location>
        <begin position="208"/>
        <end position="226"/>
    </location>
</feature>